<feature type="transmembrane region" description="Helical" evidence="1">
    <location>
        <begin position="102"/>
        <end position="122"/>
    </location>
</feature>
<organism evidence="2 3">
    <name type="scientific">Trypanosoma cruzi (strain CL Brener)</name>
    <dbReference type="NCBI Taxonomy" id="353153"/>
    <lineage>
        <taxon>Eukaryota</taxon>
        <taxon>Discoba</taxon>
        <taxon>Euglenozoa</taxon>
        <taxon>Kinetoplastea</taxon>
        <taxon>Metakinetoplastina</taxon>
        <taxon>Trypanosomatida</taxon>
        <taxon>Trypanosomatidae</taxon>
        <taxon>Trypanosoma</taxon>
        <taxon>Schizotrypanum</taxon>
    </lineage>
</organism>
<dbReference type="InParanoid" id="Q4DDT9"/>
<dbReference type="KEGG" id="tcr:509607.40"/>
<protein>
    <submittedName>
        <fullName evidence="2">Uncharacterized protein</fullName>
    </submittedName>
</protein>
<evidence type="ECO:0000313" key="3">
    <source>
        <dbReference type="Proteomes" id="UP000002296"/>
    </source>
</evidence>
<sequence>MAGGEQRTCEDLRGLDSGTIVCVCGVNFNRLTKKKKNNNNNKKRHEKPLLKAQVGQWERKKNGCALERIKENKNQQQQQKQKKKETEEISSQAQMDFLLCELTLPFTCIFFFFFFLFPFLLIGTEAKVSSTKPNAVKAYPCMHINIYMCMHACIHAYVFCFDADGVVVEGSLLDEAIRREGGESN</sequence>
<dbReference type="GeneID" id="3543739"/>
<dbReference type="EMBL" id="AAHK01000603">
    <property type="protein sequence ID" value="EAN90691.1"/>
    <property type="molecule type" value="Genomic_DNA"/>
</dbReference>
<gene>
    <name evidence="2" type="ORF">Tc00.1047053509607.40</name>
</gene>
<reference evidence="2 3" key="1">
    <citation type="journal article" date="2005" name="Science">
        <title>The genome sequence of Trypanosoma cruzi, etiologic agent of Chagas disease.</title>
        <authorList>
            <person name="El-Sayed N.M."/>
            <person name="Myler P.J."/>
            <person name="Bartholomeu D.C."/>
            <person name="Nilsson D."/>
            <person name="Aggarwal G."/>
            <person name="Tran A.N."/>
            <person name="Ghedin E."/>
            <person name="Worthey E.A."/>
            <person name="Delcher A.L."/>
            <person name="Blandin G."/>
            <person name="Westenberger S.J."/>
            <person name="Caler E."/>
            <person name="Cerqueira G.C."/>
            <person name="Branche C."/>
            <person name="Haas B."/>
            <person name="Anupama A."/>
            <person name="Arner E."/>
            <person name="Aslund L."/>
            <person name="Attipoe P."/>
            <person name="Bontempi E."/>
            <person name="Bringaud F."/>
            <person name="Burton P."/>
            <person name="Cadag E."/>
            <person name="Campbell D.A."/>
            <person name="Carrington M."/>
            <person name="Crabtree J."/>
            <person name="Darban H."/>
            <person name="da Silveira J.F."/>
            <person name="de Jong P."/>
            <person name="Edwards K."/>
            <person name="Englund P.T."/>
            <person name="Fazelina G."/>
            <person name="Feldblyum T."/>
            <person name="Ferella M."/>
            <person name="Frasch A.C."/>
            <person name="Gull K."/>
            <person name="Horn D."/>
            <person name="Hou L."/>
            <person name="Huang Y."/>
            <person name="Kindlund E."/>
            <person name="Klingbeil M."/>
            <person name="Kluge S."/>
            <person name="Koo H."/>
            <person name="Lacerda D."/>
            <person name="Levin M.J."/>
            <person name="Lorenzi H."/>
            <person name="Louie T."/>
            <person name="Machado C.R."/>
            <person name="McCulloch R."/>
            <person name="McKenna A."/>
            <person name="Mizuno Y."/>
            <person name="Mottram J.C."/>
            <person name="Nelson S."/>
            <person name="Ochaya S."/>
            <person name="Osoegawa K."/>
            <person name="Pai G."/>
            <person name="Parsons M."/>
            <person name="Pentony M."/>
            <person name="Pettersson U."/>
            <person name="Pop M."/>
            <person name="Ramirez J.L."/>
            <person name="Rinta J."/>
            <person name="Robertson L."/>
            <person name="Salzberg S.L."/>
            <person name="Sanchez D.O."/>
            <person name="Seyler A."/>
            <person name="Sharma R."/>
            <person name="Shetty J."/>
            <person name="Simpson A.J."/>
            <person name="Sisk E."/>
            <person name="Tammi M.T."/>
            <person name="Tarleton R."/>
            <person name="Teixeira S."/>
            <person name="Van Aken S."/>
            <person name="Vogt C."/>
            <person name="Ward P.N."/>
            <person name="Wickstead B."/>
            <person name="Wortman J."/>
            <person name="White O."/>
            <person name="Fraser C.M."/>
            <person name="Stuart K.D."/>
            <person name="Andersson B."/>
        </authorList>
    </citation>
    <scope>NUCLEOTIDE SEQUENCE [LARGE SCALE GENOMIC DNA]</scope>
    <source>
        <strain evidence="2 3">CL Brener</strain>
    </source>
</reference>
<keyword evidence="1" id="KW-1133">Transmembrane helix</keyword>
<keyword evidence="1" id="KW-0812">Transmembrane</keyword>
<dbReference type="Proteomes" id="UP000002296">
    <property type="component" value="Unassembled WGS sequence"/>
</dbReference>
<dbReference type="AlphaFoldDB" id="Q4DDT9"/>
<dbReference type="PaxDb" id="353153-Q4DDT9"/>
<evidence type="ECO:0000313" key="2">
    <source>
        <dbReference type="EMBL" id="EAN90691.1"/>
    </source>
</evidence>
<dbReference type="RefSeq" id="XP_812542.1">
    <property type="nucleotide sequence ID" value="XM_807449.1"/>
</dbReference>
<keyword evidence="3" id="KW-1185">Reference proteome</keyword>
<keyword evidence="1" id="KW-0472">Membrane</keyword>
<accession>Q4DDT9</accession>
<name>Q4DDT9_TRYCC</name>
<evidence type="ECO:0000256" key="1">
    <source>
        <dbReference type="SAM" id="Phobius"/>
    </source>
</evidence>
<proteinExistence type="predicted"/>
<comment type="caution">
    <text evidence="2">The sequence shown here is derived from an EMBL/GenBank/DDBJ whole genome shotgun (WGS) entry which is preliminary data.</text>
</comment>